<dbReference type="KEGG" id="agm:DCE93_06125"/>
<keyword evidence="8" id="KW-0472">Membrane</keyword>
<keyword evidence="3" id="KW-0808">Transferase</keyword>
<dbReference type="OrthoDB" id="144293at2"/>
<keyword evidence="11" id="KW-1185">Reference proteome</keyword>
<dbReference type="InterPro" id="IPR036890">
    <property type="entry name" value="HATPase_C_sf"/>
</dbReference>
<gene>
    <name evidence="10" type="ORF">DCE93_06125</name>
</gene>
<organism evidence="10 11">
    <name type="scientific">Agromyces badenianii</name>
    <dbReference type="NCBI Taxonomy" id="2080742"/>
    <lineage>
        <taxon>Bacteria</taxon>
        <taxon>Bacillati</taxon>
        <taxon>Actinomycetota</taxon>
        <taxon>Actinomycetes</taxon>
        <taxon>Micrococcales</taxon>
        <taxon>Microbacteriaceae</taxon>
        <taxon>Agromyces</taxon>
    </lineage>
</organism>
<protein>
    <recommendedName>
        <fullName evidence="9">Signal transduction histidine kinase subgroup 3 dimerisation and phosphoacceptor domain-containing protein</fullName>
    </recommendedName>
</protein>
<evidence type="ECO:0000259" key="9">
    <source>
        <dbReference type="Pfam" id="PF07730"/>
    </source>
</evidence>
<accession>A0A2S0WVG2</accession>
<dbReference type="InterPro" id="IPR011712">
    <property type="entry name" value="Sig_transdc_His_kin_sub3_dim/P"/>
</dbReference>
<evidence type="ECO:0000313" key="10">
    <source>
        <dbReference type="EMBL" id="AWB95288.1"/>
    </source>
</evidence>
<evidence type="ECO:0000256" key="7">
    <source>
        <dbReference type="ARBA" id="ARBA00023012"/>
    </source>
</evidence>
<feature type="domain" description="Signal transduction histidine kinase subgroup 3 dimerisation and phosphoacceptor" evidence="9">
    <location>
        <begin position="183"/>
        <end position="239"/>
    </location>
</feature>
<keyword evidence="7" id="KW-0902">Two-component regulatory system</keyword>
<evidence type="ECO:0000256" key="8">
    <source>
        <dbReference type="ARBA" id="ARBA00023136"/>
    </source>
</evidence>
<dbReference type="AlphaFoldDB" id="A0A2S0WVG2"/>
<comment type="subcellular location">
    <subcellularLocation>
        <location evidence="1">Cell membrane</location>
        <topology evidence="1">Multi-pass membrane protein</topology>
    </subcellularLocation>
</comment>
<evidence type="ECO:0000313" key="11">
    <source>
        <dbReference type="Proteomes" id="UP000244729"/>
    </source>
</evidence>
<sequence>MAASGYRPGGAPRAACPWSMPENGKWRNGMRVEVPAVFGAVIAELHERLLERGSVLATAEVLDGGLEFQARSILAETFAVLGGDVESPLVTVDYSDPEVLSAHGQRSAVLDIDPSEPLMAAEVLFGVALPLVADAVAVAGGRRRDLDVARALHHAIWRRFPPGAIAYVEVLRDRLRSSDREARLRLARELHDRIAHGIAAGVQRLEAAQLRRPDEEVAAAIGILRGSLLDTQDIAVDLRAQVGDSELAEALEEYAYATGGRGTLPVHVAQVGTVRPLSELAREELFTIIAEATRNARTHAQQATAVNARLEWSPTALQVTVTDDGLGYDDTARKPTSFGLRGIAERARTIGATIEFLNAPSAAGIRLTLQFAGSGTT</sequence>
<dbReference type="GO" id="GO:0000155">
    <property type="term" value="F:phosphorelay sensor kinase activity"/>
    <property type="evidence" value="ECO:0007669"/>
    <property type="project" value="InterPro"/>
</dbReference>
<dbReference type="EMBL" id="CP028913">
    <property type="protein sequence ID" value="AWB95288.1"/>
    <property type="molecule type" value="Genomic_DNA"/>
</dbReference>
<reference evidence="10 11" key="1">
    <citation type="submission" date="2018-04" db="EMBL/GenBank/DDBJ databases">
        <authorList>
            <person name="Li J."/>
        </authorList>
    </citation>
    <scope>NUCLEOTIDE SEQUENCE [LARGE SCALE GENOMIC DNA]</scope>
    <source>
        <strain evidence="11">30A</strain>
    </source>
</reference>
<evidence type="ECO:0000256" key="6">
    <source>
        <dbReference type="ARBA" id="ARBA00022989"/>
    </source>
</evidence>
<evidence type="ECO:0000256" key="4">
    <source>
        <dbReference type="ARBA" id="ARBA00022692"/>
    </source>
</evidence>
<proteinExistence type="predicted"/>
<evidence type="ECO:0000256" key="2">
    <source>
        <dbReference type="ARBA" id="ARBA00022475"/>
    </source>
</evidence>
<dbReference type="SUPFAM" id="SSF55874">
    <property type="entry name" value="ATPase domain of HSP90 chaperone/DNA topoisomerase II/histidine kinase"/>
    <property type="match status" value="1"/>
</dbReference>
<dbReference type="InterPro" id="IPR050482">
    <property type="entry name" value="Sensor_HK_TwoCompSys"/>
</dbReference>
<keyword evidence="2" id="KW-1003">Cell membrane</keyword>
<name>A0A2S0WVG2_9MICO</name>
<dbReference type="Pfam" id="PF07730">
    <property type="entry name" value="HisKA_3"/>
    <property type="match status" value="1"/>
</dbReference>
<evidence type="ECO:0000256" key="1">
    <source>
        <dbReference type="ARBA" id="ARBA00004651"/>
    </source>
</evidence>
<dbReference type="CDD" id="cd16917">
    <property type="entry name" value="HATPase_UhpB-NarQ-NarX-like"/>
    <property type="match status" value="1"/>
</dbReference>
<evidence type="ECO:0000256" key="5">
    <source>
        <dbReference type="ARBA" id="ARBA00022777"/>
    </source>
</evidence>
<dbReference type="PANTHER" id="PTHR24421:SF37">
    <property type="entry name" value="SENSOR HISTIDINE KINASE NARS"/>
    <property type="match status" value="1"/>
</dbReference>
<keyword evidence="4" id="KW-0812">Transmembrane</keyword>
<dbReference type="Proteomes" id="UP000244729">
    <property type="component" value="Chromosome"/>
</dbReference>
<dbReference type="Gene3D" id="3.30.565.10">
    <property type="entry name" value="Histidine kinase-like ATPase, C-terminal domain"/>
    <property type="match status" value="1"/>
</dbReference>
<dbReference type="GO" id="GO:0005886">
    <property type="term" value="C:plasma membrane"/>
    <property type="evidence" value="ECO:0007669"/>
    <property type="project" value="UniProtKB-SubCell"/>
</dbReference>
<dbReference type="PANTHER" id="PTHR24421">
    <property type="entry name" value="NITRATE/NITRITE SENSOR PROTEIN NARX-RELATED"/>
    <property type="match status" value="1"/>
</dbReference>
<keyword evidence="5" id="KW-0418">Kinase</keyword>
<evidence type="ECO:0000256" key="3">
    <source>
        <dbReference type="ARBA" id="ARBA00022679"/>
    </source>
</evidence>
<keyword evidence="6" id="KW-1133">Transmembrane helix</keyword>
<dbReference type="GO" id="GO:0046983">
    <property type="term" value="F:protein dimerization activity"/>
    <property type="evidence" value="ECO:0007669"/>
    <property type="project" value="InterPro"/>
</dbReference>